<gene>
    <name evidence="1" type="ORF">A2U01_0013165</name>
</gene>
<dbReference type="AlphaFoldDB" id="A0A392MZ91"/>
<dbReference type="Proteomes" id="UP000265520">
    <property type="component" value="Unassembled WGS sequence"/>
</dbReference>
<proteinExistence type="predicted"/>
<accession>A0A392MZ91</accession>
<keyword evidence="2" id="KW-1185">Reference proteome</keyword>
<sequence length="49" mass="5622">MFVDLRAYRWDQEEYSPVAGIEDGDEEQIWGWGAGKHPPYILCLVGIPN</sequence>
<dbReference type="EMBL" id="LXQA010022189">
    <property type="protein sequence ID" value="MCH92229.1"/>
    <property type="molecule type" value="Genomic_DNA"/>
</dbReference>
<protein>
    <submittedName>
        <fullName evidence="1">Uncharacterized protein</fullName>
    </submittedName>
</protein>
<reference evidence="1 2" key="1">
    <citation type="journal article" date="2018" name="Front. Plant Sci.">
        <title>Red Clover (Trifolium pratense) and Zigzag Clover (T. medium) - A Picture of Genomic Similarities and Differences.</title>
        <authorList>
            <person name="Dluhosova J."/>
            <person name="Istvanek J."/>
            <person name="Nedelnik J."/>
            <person name="Repkova J."/>
        </authorList>
    </citation>
    <scope>NUCLEOTIDE SEQUENCE [LARGE SCALE GENOMIC DNA]</scope>
    <source>
        <strain evidence="2">cv. 10/8</strain>
        <tissue evidence="1">Leaf</tissue>
    </source>
</reference>
<evidence type="ECO:0000313" key="2">
    <source>
        <dbReference type="Proteomes" id="UP000265520"/>
    </source>
</evidence>
<organism evidence="1 2">
    <name type="scientific">Trifolium medium</name>
    <dbReference type="NCBI Taxonomy" id="97028"/>
    <lineage>
        <taxon>Eukaryota</taxon>
        <taxon>Viridiplantae</taxon>
        <taxon>Streptophyta</taxon>
        <taxon>Embryophyta</taxon>
        <taxon>Tracheophyta</taxon>
        <taxon>Spermatophyta</taxon>
        <taxon>Magnoliopsida</taxon>
        <taxon>eudicotyledons</taxon>
        <taxon>Gunneridae</taxon>
        <taxon>Pentapetalae</taxon>
        <taxon>rosids</taxon>
        <taxon>fabids</taxon>
        <taxon>Fabales</taxon>
        <taxon>Fabaceae</taxon>
        <taxon>Papilionoideae</taxon>
        <taxon>50 kb inversion clade</taxon>
        <taxon>NPAAA clade</taxon>
        <taxon>Hologalegina</taxon>
        <taxon>IRL clade</taxon>
        <taxon>Trifolieae</taxon>
        <taxon>Trifolium</taxon>
    </lineage>
</organism>
<comment type="caution">
    <text evidence="1">The sequence shown here is derived from an EMBL/GenBank/DDBJ whole genome shotgun (WGS) entry which is preliminary data.</text>
</comment>
<name>A0A392MZ91_9FABA</name>
<evidence type="ECO:0000313" key="1">
    <source>
        <dbReference type="EMBL" id="MCH92229.1"/>
    </source>
</evidence>